<organism evidence="2 3">
    <name type="scientific">Favolaschia claudopus</name>
    <dbReference type="NCBI Taxonomy" id="2862362"/>
    <lineage>
        <taxon>Eukaryota</taxon>
        <taxon>Fungi</taxon>
        <taxon>Dikarya</taxon>
        <taxon>Basidiomycota</taxon>
        <taxon>Agaricomycotina</taxon>
        <taxon>Agaricomycetes</taxon>
        <taxon>Agaricomycetidae</taxon>
        <taxon>Agaricales</taxon>
        <taxon>Marasmiineae</taxon>
        <taxon>Mycenaceae</taxon>
        <taxon>Favolaschia</taxon>
    </lineage>
</organism>
<feature type="compositionally biased region" description="Polar residues" evidence="1">
    <location>
        <begin position="463"/>
        <end position="472"/>
    </location>
</feature>
<comment type="caution">
    <text evidence="2">The sequence shown here is derived from an EMBL/GenBank/DDBJ whole genome shotgun (WGS) entry which is preliminary data.</text>
</comment>
<feature type="compositionally biased region" description="Basic and acidic residues" evidence="1">
    <location>
        <begin position="62"/>
        <end position="71"/>
    </location>
</feature>
<evidence type="ECO:0000313" key="2">
    <source>
        <dbReference type="EMBL" id="KAK7017448.1"/>
    </source>
</evidence>
<protein>
    <submittedName>
        <fullName evidence="2">Uncharacterized protein</fullName>
    </submittedName>
</protein>
<evidence type="ECO:0000256" key="1">
    <source>
        <dbReference type="SAM" id="MobiDB-lite"/>
    </source>
</evidence>
<evidence type="ECO:0000313" key="3">
    <source>
        <dbReference type="Proteomes" id="UP001362999"/>
    </source>
</evidence>
<name>A0AAW0AWB9_9AGAR</name>
<feature type="compositionally biased region" description="Low complexity" evidence="1">
    <location>
        <begin position="213"/>
        <end position="227"/>
    </location>
</feature>
<feature type="compositionally biased region" description="Polar residues" evidence="1">
    <location>
        <begin position="237"/>
        <end position="256"/>
    </location>
</feature>
<sequence length="472" mass="51600">MARGTAQLHPTGAGAFFEFRVLSLVRCDGHSGWTKRRSRQYLATRRRWKDQPLKNRPTTTAESRDLPKAEEGCPEPGKSQHGQTMAQYLSAMSRMRSPSEESSKTLLKAGSDHGGVRVANSHSDVLGSQTLRTKRTGVEERGVLSIHGRLNFISSAGDQFERALLLASRTANARRRPSRAVDAGTTWESARPPREWKNKASVISPRDDTSMIRGSGAAGSARGGESTSTRRRFWGTVGSTTETDAPGSASTSESATNLARAGALRIWGRRKSGESDVRAFVDIVLLTEGKGGAAGTVSVEEELRSFHFGGDEPFVRHLRRRAVVQRKSSTLVGDFFAFTSKYGKENRKKHTKDGSKLFGSLQLNFERGLRVQKRIHASISRNWSRRAALAAALVAALGVRETNMAGEARCEGEYFSSGDDGGISTDDERQGEQLVEVGGELNDVGVGQREHKKPRSSKEDGHTVQSTLCGWW</sequence>
<reference evidence="2 3" key="1">
    <citation type="journal article" date="2024" name="J Genomics">
        <title>Draft genome sequencing and assembly of Favolaschia claudopus CIRM-BRFM 2984 isolated from oak limbs.</title>
        <authorList>
            <person name="Navarro D."/>
            <person name="Drula E."/>
            <person name="Chaduli D."/>
            <person name="Cazenave R."/>
            <person name="Ahrendt S."/>
            <person name="Wang J."/>
            <person name="Lipzen A."/>
            <person name="Daum C."/>
            <person name="Barry K."/>
            <person name="Grigoriev I.V."/>
            <person name="Favel A."/>
            <person name="Rosso M.N."/>
            <person name="Martin F."/>
        </authorList>
    </citation>
    <scope>NUCLEOTIDE SEQUENCE [LARGE SCALE GENOMIC DNA]</scope>
    <source>
        <strain evidence="2 3">CIRM-BRFM 2984</strain>
    </source>
</reference>
<accession>A0AAW0AWB9</accession>
<dbReference type="AlphaFoldDB" id="A0AAW0AWB9"/>
<proteinExistence type="predicted"/>
<dbReference type="EMBL" id="JAWWNJ010000048">
    <property type="protein sequence ID" value="KAK7017448.1"/>
    <property type="molecule type" value="Genomic_DNA"/>
</dbReference>
<keyword evidence="3" id="KW-1185">Reference proteome</keyword>
<dbReference type="Proteomes" id="UP001362999">
    <property type="component" value="Unassembled WGS sequence"/>
</dbReference>
<gene>
    <name evidence="2" type="ORF">R3P38DRAFT_2785217</name>
</gene>
<feature type="region of interest" description="Disordered" evidence="1">
    <location>
        <begin position="437"/>
        <end position="472"/>
    </location>
</feature>
<feature type="region of interest" description="Disordered" evidence="1">
    <location>
        <begin position="44"/>
        <end position="131"/>
    </location>
</feature>
<feature type="compositionally biased region" description="Polar residues" evidence="1">
    <location>
        <begin position="120"/>
        <end position="131"/>
    </location>
</feature>
<feature type="region of interest" description="Disordered" evidence="1">
    <location>
        <begin position="176"/>
        <end position="256"/>
    </location>
</feature>